<dbReference type="Proteomes" id="UP000663845">
    <property type="component" value="Unassembled WGS sequence"/>
</dbReference>
<keyword evidence="1" id="KW-0472">Membrane</keyword>
<sequence>MYQDAGYGENWQPEANNARRIDPYTRSLAALGGLFGCGFIIIVIIVLSLIPLYISHDSSTNSNIQAPKVTVTNYKLQFQSPFNNFNSQTILSDSTNLQTLQAALTSLIQTDSTMAGSVVEINTSSIQSRRKRRQTSNLLTITFNLNVISGKGCSSIACLNQFQSHATSCLTDINQTISGVRYQQSGSSNIYWLNYKLPQTMQSNATFVIVDSKLISSLLVTLTELDASQHQSATTTTTTTTTTNNLVSTVVV</sequence>
<evidence type="ECO:0000313" key="6">
    <source>
        <dbReference type="Proteomes" id="UP000663845"/>
    </source>
</evidence>
<dbReference type="OrthoDB" id="10044361at2759"/>
<reference evidence="3" key="1">
    <citation type="submission" date="2021-02" db="EMBL/GenBank/DDBJ databases">
        <authorList>
            <person name="Nowell W R."/>
        </authorList>
    </citation>
    <scope>NUCLEOTIDE SEQUENCE</scope>
</reference>
<dbReference type="AlphaFoldDB" id="A0A815GG18"/>
<dbReference type="EMBL" id="CAJNON010000523">
    <property type="protein sequence ID" value="CAF1302133.1"/>
    <property type="molecule type" value="Genomic_DNA"/>
</dbReference>
<name>A0A815GG18_9BILA</name>
<dbReference type="EMBL" id="CAJOAZ010000454">
    <property type="protein sequence ID" value="CAF3652322.1"/>
    <property type="molecule type" value="Genomic_DNA"/>
</dbReference>
<dbReference type="EMBL" id="CAJNOG010000696">
    <property type="protein sequence ID" value="CAF1338059.1"/>
    <property type="molecule type" value="Genomic_DNA"/>
</dbReference>
<accession>A0A815GG18</accession>
<evidence type="ECO:0000313" key="5">
    <source>
        <dbReference type="EMBL" id="CAF3811612.1"/>
    </source>
</evidence>
<dbReference type="Proteomes" id="UP000663844">
    <property type="component" value="Unassembled WGS sequence"/>
</dbReference>
<gene>
    <name evidence="3" type="ORF">JYZ213_LOCUS34333</name>
    <name evidence="5" type="ORF">OKA104_LOCUS19097</name>
    <name evidence="4" type="ORF">OXD698_LOCUS9094</name>
    <name evidence="2" type="ORF">VCS650_LOCUS31107</name>
</gene>
<dbReference type="Proteomes" id="UP000663881">
    <property type="component" value="Unassembled WGS sequence"/>
</dbReference>
<dbReference type="Proteomes" id="UP000663891">
    <property type="component" value="Unassembled WGS sequence"/>
</dbReference>
<feature type="transmembrane region" description="Helical" evidence="1">
    <location>
        <begin position="28"/>
        <end position="54"/>
    </location>
</feature>
<evidence type="ECO:0000313" key="4">
    <source>
        <dbReference type="EMBL" id="CAF3652322.1"/>
    </source>
</evidence>
<protein>
    <submittedName>
        <fullName evidence="3">Uncharacterized protein</fullName>
    </submittedName>
</protein>
<dbReference type="EMBL" id="CAJOAY010001215">
    <property type="protein sequence ID" value="CAF3811612.1"/>
    <property type="molecule type" value="Genomic_DNA"/>
</dbReference>
<evidence type="ECO:0000256" key="1">
    <source>
        <dbReference type="SAM" id="Phobius"/>
    </source>
</evidence>
<evidence type="ECO:0000313" key="2">
    <source>
        <dbReference type="EMBL" id="CAF1302133.1"/>
    </source>
</evidence>
<keyword evidence="1" id="KW-1133">Transmembrane helix</keyword>
<organism evidence="3 6">
    <name type="scientific">Adineta steineri</name>
    <dbReference type="NCBI Taxonomy" id="433720"/>
    <lineage>
        <taxon>Eukaryota</taxon>
        <taxon>Metazoa</taxon>
        <taxon>Spiralia</taxon>
        <taxon>Gnathifera</taxon>
        <taxon>Rotifera</taxon>
        <taxon>Eurotatoria</taxon>
        <taxon>Bdelloidea</taxon>
        <taxon>Adinetida</taxon>
        <taxon>Adinetidae</taxon>
        <taxon>Adineta</taxon>
    </lineage>
</organism>
<keyword evidence="1" id="KW-0812">Transmembrane</keyword>
<comment type="caution">
    <text evidence="3">The sequence shown here is derived from an EMBL/GenBank/DDBJ whole genome shotgun (WGS) entry which is preliminary data.</text>
</comment>
<proteinExistence type="predicted"/>
<evidence type="ECO:0000313" key="3">
    <source>
        <dbReference type="EMBL" id="CAF1338059.1"/>
    </source>
</evidence>